<dbReference type="OrthoDB" id="240436at2"/>
<keyword evidence="2 3" id="KW-0326">Glycosidase</keyword>
<organism evidence="5 6">
    <name type="scientific">Tautonia plasticadhaerens</name>
    <dbReference type="NCBI Taxonomy" id="2527974"/>
    <lineage>
        <taxon>Bacteria</taxon>
        <taxon>Pseudomonadati</taxon>
        <taxon>Planctomycetota</taxon>
        <taxon>Planctomycetia</taxon>
        <taxon>Isosphaerales</taxon>
        <taxon>Isosphaeraceae</taxon>
        <taxon>Tautonia</taxon>
    </lineage>
</organism>
<evidence type="ECO:0000313" key="6">
    <source>
        <dbReference type="Proteomes" id="UP000317835"/>
    </source>
</evidence>
<sequence length="377" mass="41483">MDSITSRLISVAVALLPLLAPEGVGQEAAPGVLDLIEPSPDRSHFVSATTGERVVMWGFNYDHDDSGRLLEDYWADEWDAVAGDFREMRDLGANVVRIHLQLGKFMTSPDEPDPENLRRLGDLVRLAEEVGLYLDLTGLGCYHAQDVPDWYDELGESDRWDVQARFWEAVAGVCAGSPALFCYDLMNEPVLDGGQGDGWLVGEPLGGKYFVQRITRDRAGRPGPEVAAAWIRRLTDAIREVDDRTMITVGVIPWAHTFTGAKPLFHGPEAGGPLDFVGVHFYPKEDDIEGSMDALRVYEVGKPLVVEEIFPLNAGLDGTLEFMDGTDDVVDGWISFYWGKTIEECEQAGDLKGAIVAAWLKAFRDRSPYVAAPPAGP</sequence>
<dbReference type="SUPFAM" id="SSF51445">
    <property type="entry name" value="(Trans)glycosidases"/>
    <property type="match status" value="1"/>
</dbReference>
<dbReference type="EMBL" id="CP036426">
    <property type="protein sequence ID" value="QDV38761.1"/>
    <property type="molecule type" value="Genomic_DNA"/>
</dbReference>
<dbReference type="Pfam" id="PF00150">
    <property type="entry name" value="Cellulase"/>
    <property type="match status" value="1"/>
</dbReference>
<feature type="domain" description="Glycoside hydrolase family 5" evidence="4">
    <location>
        <begin position="82"/>
        <end position="286"/>
    </location>
</feature>
<dbReference type="KEGG" id="tpla:ElP_67180"/>
<evidence type="ECO:0000256" key="1">
    <source>
        <dbReference type="ARBA" id="ARBA00022801"/>
    </source>
</evidence>
<name>A0A518HD25_9BACT</name>
<dbReference type="RefSeq" id="WP_145277517.1">
    <property type="nucleotide sequence ID" value="NZ_CP036426.1"/>
</dbReference>
<accession>A0A518HD25</accession>
<dbReference type="AlphaFoldDB" id="A0A518HD25"/>
<dbReference type="Proteomes" id="UP000317835">
    <property type="component" value="Chromosome"/>
</dbReference>
<evidence type="ECO:0000256" key="2">
    <source>
        <dbReference type="ARBA" id="ARBA00023295"/>
    </source>
</evidence>
<proteinExistence type="inferred from homology"/>
<dbReference type="InterPro" id="IPR001547">
    <property type="entry name" value="Glyco_hydro_5"/>
</dbReference>
<evidence type="ECO:0000259" key="4">
    <source>
        <dbReference type="Pfam" id="PF00150"/>
    </source>
</evidence>
<dbReference type="GO" id="GO:0000272">
    <property type="term" value="P:polysaccharide catabolic process"/>
    <property type="evidence" value="ECO:0007669"/>
    <property type="project" value="InterPro"/>
</dbReference>
<gene>
    <name evidence="5" type="ORF">ElP_67180</name>
</gene>
<keyword evidence="6" id="KW-1185">Reference proteome</keyword>
<keyword evidence="1 3" id="KW-0378">Hydrolase</keyword>
<protein>
    <submittedName>
        <fullName evidence="5">Cellulase (Glycosyl hydrolase family 5)</fullName>
    </submittedName>
</protein>
<evidence type="ECO:0000313" key="5">
    <source>
        <dbReference type="EMBL" id="QDV38761.1"/>
    </source>
</evidence>
<reference evidence="5 6" key="1">
    <citation type="submission" date="2019-02" db="EMBL/GenBank/DDBJ databases">
        <title>Deep-cultivation of Planctomycetes and their phenomic and genomic characterization uncovers novel biology.</title>
        <authorList>
            <person name="Wiegand S."/>
            <person name="Jogler M."/>
            <person name="Boedeker C."/>
            <person name="Pinto D."/>
            <person name="Vollmers J."/>
            <person name="Rivas-Marin E."/>
            <person name="Kohn T."/>
            <person name="Peeters S.H."/>
            <person name="Heuer A."/>
            <person name="Rast P."/>
            <person name="Oberbeckmann S."/>
            <person name="Bunk B."/>
            <person name="Jeske O."/>
            <person name="Meyerdierks A."/>
            <person name="Storesund J.E."/>
            <person name="Kallscheuer N."/>
            <person name="Luecker S."/>
            <person name="Lage O.M."/>
            <person name="Pohl T."/>
            <person name="Merkel B.J."/>
            <person name="Hornburger P."/>
            <person name="Mueller R.-W."/>
            <person name="Bruemmer F."/>
            <person name="Labrenz M."/>
            <person name="Spormann A.M."/>
            <person name="Op den Camp H."/>
            <person name="Overmann J."/>
            <person name="Amann R."/>
            <person name="Jetten M.S.M."/>
            <person name="Mascher T."/>
            <person name="Medema M.H."/>
            <person name="Devos D.P."/>
            <person name="Kaster A.-K."/>
            <person name="Ovreas L."/>
            <person name="Rohde M."/>
            <person name="Galperin M.Y."/>
            <person name="Jogler C."/>
        </authorList>
    </citation>
    <scope>NUCLEOTIDE SEQUENCE [LARGE SCALE GENOMIC DNA]</scope>
    <source>
        <strain evidence="5 6">ElP</strain>
    </source>
</reference>
<evidence type="ECO:0000256" key="3">
    <source>
        <dbReference type="RuleBase" id="RU361153"/>
    </source>
</evidence>
<dbReference type="Gene3D" id="3.20.20.80">
    <property type="entry name" value="Glycosidases"/>
    <property type="match status" value="1"/>
</dbReference>
<dbReference type="GO" id="GO:0004553">
    <property type="term" value="F:hydrolase activity, hydrolyzing O-glycosyl compounds"/>
    <property type="evidence" value="ECO:0007669"/>
    <property type="project" value="InterPro"/>
</dbReference>
<dbReference type="InterPro" id="IPR017853">
    <property type="entry name" value="GH"/>
</dbReference>
<comment type="similarity">
    <text evidence="3">Belongs to the glycosyl hydrolase 5 (cellulase A) family.</text>
</comment>